<protein>
    <submittedName>
        <fullName evidence="4">N-acetyltransferase</fullName>
    </submittedName>
</protein>
<dbReference type="PANTHER" id="PTHR42919">
    <property type="entry name" value="N-ALPHA-ACETYLTRANSFERASE"/>
    <property type="match status" value="1"/>
</dbReference>
<feature type="domain" description="N-acetyltransferase" evidence="3">
    <location>
        <begin position="7"/>
        <end position="151"/>
    </location>
</feature>
<gene>
    <name evidence="4" type="ORF">EJC50_16170</name>
</gene>
<organism evidence="4 5">
    <name type="scientific">Paenibacillus albus</name>
    <dbReference type="NCBI Taxonomy" id="2495582"/>
    <lineage>
        <taxon>Bacteria</taxon>
        <taxon>Bacillati</taxon>
        <taxon>Bacillota</taxon>
        <taxon>Bacilli</taxon>
        <taxon>Bacillales</taxon>
        <taxon>Paenibacillaceae</taxon>
        <taxon>Paenibacillus</taxon>
    </lineage>
</organism>
<dbReference type="PANTHER" id="PTHR42919:SF8">
    <property type="entry name" value="N-ALPHA-ACETYLTRANSFERASE 50"/>
    <property type="match status" value="1"/>
</dbReference>
<reference evidence="5" key="1">
    <citation type="submission" date="2018-12" db="EMBL/GenBank/DDBJ databases">
        <title>Genome sequence of Peanibacillus sp.</title>
        <authorList>
            <person name="Subramani G."/>
            <person name="Srinivasan S."/>
            <person name="Kim M.K."/>
        </authorList>
    </citation>
    <scope>NUCLEOTIDE SEQUENCE [LARGE SCALE GENOMIC DNA]</scope>
    <source>
        <strain evidence="5">18JY67-1</strain>
    </source>
</reference>
<evidence type="ECO:0000256" key="1">
    <source>
        <dbReference type="ARBA" id="ARBA00022679"/>
    </source>
</evidence>
<evidence type="ECO:0000313" key="5">
    <source>
        <dbReference type="Proteomes" id="UP000272528"/>
    </source>
</evidence>
<dbReference type="Pfam" id="PF00583">
    <property type="entry name" value="Acetyltransf_1"/>
    <property type="match status" value="1"/>
</dbReference>
<dbReference type="CDD" id="cd04301">
    <property type="entry name" value="NAT_SF"/>
    <property type="match status" value="1"/>
</dbReference>
<accession>A0A3Q8X5J7</accession>
<keyword evidence="5" id="KW-1185">Reference proteome</keyword>
<dbReference type="KEGG" id="palb:EJC50_16170"/>
<name>A0A3Q8X5J7_9BACL</name>
<evidence type="ECO:0000259" key="3">
    <source>
        <dbReference type="PROSITE" id="PS51186"/>
    </source>
</evidence>
<proteinExistence type="predicted"/>
<dbReference type="GO" id="GO:0016747">
    <property type="term" value="F:acyltransferase activity, transferring groups other than amino-acyl groups"/>
    <property type="evidence" value="ECO:0007669"/>
    <property type="project" value="InterPro"/>
</dbReference>
<keyword evidence="1 4" id="KW-0808">Transferase</keyword>
<dbReference type="Gene3D" id="3.40.630.30">
    <property type="match status" value="1"/>
</dbReference>
<evidence type="ECO:0000313" key="4">
    <source>
        <dbReference type="EMBL" id="AZN41030.1"/>
    </source>
</evidence>
<evidence type="ECO:0000256" key="2">
    <source>
        <dbReference type="ARBA" id="ARBA00023315"/>
    </source>
</evidence>
<dbReference type="InterPro" id="IPR000182">
    <property type="entry name" value="GNAT_dom"/>
</dbReference>
<dbReference type="PROSITE" id="PS51186">
    <property type="entry name" value="GNAT"/>
    <property type="match status" value="1"/>
</dbReference>
<dbReference type="Proteomes" id="UP000272528">
    <property type="component" value="Chromosome"/>
</dbReference>
<dbReference type="EMBL" id="CP034437">
    <property type="protein sequence ID" value="AZN41030.1"/>
    <property type="molecule type" value="Genomic_DNA"/>
</dbReference>
<dbReference type="SUPFAM" id="SSF55729">
    <property type="entry name" value="Acyl-CoA N-acyltransferases (Nat)"/>
    <property type="match status" value="1"/>
</dbReference>
<dbReference type="AlphaFoldDB" id="A0A3Q8X5J7"/>
<keyword evidence="2" id="KW-0012">Acyltransferase</keyword>
<dbReference type="InterPro" id="IPR016181">
    <property type="entry name" value="Acyl_CoA_acyltransferase"/>
</dbReference>
<dbReference type="OrthoDB" id="2629074at2"/>
<dbReference type="InterPro" id="IPR051556">
    <property type="entry name" value="N-term/lysine_N-AcTrnsfr"/>
</dbReference>
<sequence>MDGIIMVSIRRAAENDLTAVARLSEIWTSENITHGLGANNEELLRGYIGEYFWVAELDSEIVGYITGTVHESDGLAVIEKGEQYLEIDEVYVLPEYRSMKLGHLLVDTILQTSEENGITRSVVYSASKQWQQIVGFYEKHGFKMWFVQMYR</sequence>